<name>A0AA46PJ25_9XANT</name>
<accession>A0AA46PJ25</accession>
<protein>
    <submittedName>
        <fullName evidence="2">Uncharacterized protein</fullName>
    </submittedName>
</protein>
<keyword evidence="1" id="KW-1133">Transmembrane helix</keyword>
<organism evidence="2 3">
    <name type="scientific">Xanthomonas sacchari</name>
    <dbReference type="NCBI Taxonomy" id="56458"/>
    <lineage>
        <taxon>Bacteria</taxon>
        <taxon>Pseudomonadati</taxon>
        <taxon>Pseudomonadota</taxon>
        <taxon>Gammaproteobacteria</taxon>
        <taxon>Lysobacterales</taxon>
        <taxon>Lysobacteraceae</taxon>
        <taxon>Xanthomonas</taxon>
    </lineage>
</organism>
<evidence type="ECO:0000313" key="3">
    <source>
        <dbReference type="Proteomes" id="UP001164392"/>
    </source>
</evidence>
<dbReference type="RefSeq" id="WP_267092421.1">
    <property type="nucleotide sequence ID" value="NZ_CP099534.1"/>
</dbReference>
<gene>
    <name evidence="2" type="ORF">NG824_12480</name>
</gene>
<feature type="transmembrane region" description="Helical" evidence="1">
    <location>
        <begin position="44"/>
        <end position="63"/>
    </location>
</feature>
<evidence type="ECO:0000256" key="1">
    <source>
        <dbReference type="SAM" id="Phobius"/>
    </source>
</evidence>
<keyword evidence="1" id="KW-0812">Transmembrane</keyword>
<dbReference type="AlphaFoldDB" id="A0AA46PJ25"/>
<proteinExistence type="predicted"/>
<dbReference type="Proteomes" id="UP001164392">
    <property type="component" value="Chromosome"/>
</dbReference>
<reference evidence="2" key="1">
    <citation type="submission" date="2022-06" db="EMBL/GenBank/DDBJ databases">
        <title>Dynamics of rice microbiomes reveals core vertical transmitted seed endophytes.</title>
        <authorList>
            <person name="Liao K."/>
            <person name="Zhang X."/>
        </authorList>
    </citation>
    <scope>NUCLEOTIDE SEQUENCE</scope>
    <source>
        <strain evidence="2">JR3-14</strain>
    </source>
</reference>
<sequence>MSDPVALAVARLRAHLPSWRELVGCAVFVLVAAALLRWGEATMVVLTLSYAVFAIGYSLFRLFRLFGGRGGIDLDQLWREVLNAVLGLC</sequence>
<dbReference type="EMBL" id="CP099534">
    <property type="protein sequence ID" value="UYK87322.1"/>
    <property type="molecule type" value="Genomic_DNA"/>
</dbReference>
<evidence type="ECO:0000313" key="2">
    <source>
        <dbReference type="EMBL" id="UYK87322.1"/>
    </source>
</evidence>
<keyword evidence="1" id="KW-0472">Membrane</keyword>
<feature type="transmembrane region" description="Helical" evidence="1">
    <location>
        <begin position="21"/>
        <end position="38"/>
    </location>
</feature>